<evidence type="ECO:0000313" key="3">
    <source>
        <dbReference type="Proteomes" id="UP000479710"/>
    </source>
</evidence>
<comment type="caution">
    <text evidence="2">The sequence shown here is derived from an EMBL/GenBank/DDBJ whole genome shotgun (WGS) entry which is preliminary data.</text>
</comment>
<name>A0A6G1D7U2_9ORYZ</name>
<dbReference type="EMBL" id="SPHZ02000007">
    <property type="protein sequence ID" value="KAF0908815.1"/>
    <property type="molecule type" value="Genomic_DNA"/>
</dbReference>
<proteinExistence type="predicted"/>
<feature type="compositionally biased region" description="Basic and acidic residues" evidence="1">
    <location>
        <begin position="11"/>
        <end position="20"/>
    </location>
</feature>
<dbReference type="Proteomes" id="UP000479710">
    <property type="component" value="Unassembled WGS sequence"/>
</dbReference>
<feature type="compositionally biased region" description="Gly residues" evidence="1">
    <location>
        <begin position="1"/>
        <end position="10"/>
    </location>
</feature>
<accession>A0A6G1D7U2</accession>
<keyword evidence="3" id="KW-1185">Reference proteome</keyword>
<dbReference type="AlphaFoldDB" id="A0A6G1D7U2"/>
<reference evidence="2 3" key="1">
    <citation type="submission" date="2019-11" db="EMBL/GenBank/DDBJ databases">
        <title>Whole genome sequence of Oryza granulata.</title>
        <authorList>
            <person name="Li W."/>
        </authorList>
    </citation>
    <scope>NUCLEOTIDE SEQUENCE [LARGE SCALE GENOMIC DNA]</scope>
    <source>
        <strain evidence="3">cv. Menghai</strain>
        <tissue evidence="2">Leaf</tissue>
    </source>
</reference>
<organism evidence="2 3">
    <name type="scientific">Oryza meyeriana var. granulata</name>
    <dbReference type="NCBI Taxonomy" id="110450"/>
    <lineage>
        <taxon>Eukaryota</taxon>
        <taxon>Viridiplantae</taxon>
        <taxon>Streptophyta</taxon>
        <taxon>Embryophyta</taxon>
        <taxon>Tracheophyta</taxon>
        <taxon>Spermatophyta</taxon>
        <taxon>Magnoliopsida</taxon>
        <taxon>Liliopsida</taxon>
        <taxon>Poales</taxon>
        <taxon>Poaceae</taxon>
        <taxon>BOP clade</taxon>
        <taxon>Oryzoideae</taxon>
        <taxon>Oryzeae</taxon>
        <taxon>Oryzinae</taxon>
        <taxon>Oryza</taxon>
        <taxon>Oryza meyeriana</taxon>
    </lineage>
</organism>
<evidence type="ECO:0000313" key="2">
    <source>
        <dbReference type="EMBL" id="KAF0908815.1"/>
    </source>
</evidence>
<evidence type="ECO:0000256" key="1">
    <source>
        <dbReference type="SAM" id="MobiDB-lite"/>
    </source>
</evidence>
<protein>
    <submittedName>
        <fullName evidence="2">Uncharacterized protein</fullName>
    </submittedName>
</protein>
<feature type="region of interest" description="Disordered" evidence="1">
    <location>
        <begin position="1"/>
        <end position="32"/>
    </location>
</feature>
<sequence length="85" mass="9336">MGFRQGGGGLVEDRRLRRQDGGSPTTTTTARGWSWTGACATMTRQWSWIEAWAKPIPTQWANVWRATGRRVMDARPSASGDNAAA</sequence>
<gene>
    <name evidence="2" type="ORF">E2562_028639</name>
</gene>
<feature type="compositionally biased region" description="Low complexity" evidence="1">
    <location>
        <begin position="21"/>
        <end position="32"/>
    </location>
</feature>